<protein>
    <submittedName>
        <fullName evidence="1">CLUMA_CG013055, isoform A</fullName>
    </submittedName>
</protein>
<sequence>MTARIIAISNQQSLSREMLIKTTLAIVRLFEAKYKQKPKVVIDSSLKWKNIRVPTTFDFVNHENAKQLFLSPKSPKLNANEPSKSLAMVKIKTMTLTFYIDMTDCKERN</sequence>
<name>A0A1J1IIZ4_9DIPT</name>
<accession>A0A1J1IIZ4</accession>
<evidence type="ECO:0000313" key="2">
    <source>
        <dbReference type="Proteomes" id="UP000183832"/>
    </source>
</evidence>
<dbReference type="AlphaFoldDB" id="A0A1J1IIZ4"/>
<dbReference type="Proteomes" id="UP000183832">
    <property type="component" value="Unassembled WGS sequence"/>
</dbReference>
<evidence type="ECO:0000313" key="1">
    <source>
        <dbReference type="EMBL" id="CRK99738.1"/>
    </source>
</evidence>
<gene>
    <name evidence="1" type="ORF">CLUMA_CG013055</name>
</gene>
<organism evidence="1 2">
    <name type="scientific">Clunio marinus</name>
    <dbReference type="NCBI Taxonomy" id="568069"/>
    <lineage>
        <taxon>Eukaryota</taxon>
        <taxon>Metazoa</taxon>
        <taxon>Ecdysozoa</taxon>
        <taxon>Arthropoda</taxon>
        <taxon>Hexapoda</taxon>
        <taxon>Insecta</taxon>
        <taxon>Pterygota</taxon>
        <taxon>Neoptera</taxon>
        <taxon>Endopterygota</taxon>
        <taxon>Diptera</taxon>
        <taxon>Nematocera</taxon>
        <taxon>Chironomoidea</taxon>
        <taxon>Chironomidae</taxon>
        <taxon>Clunio</taxon>
    </lineage>
</organism>
<keyword evidence="2" id="KW-1185">Reference proteome</keyword>
<reference evidence="1 2" key="1">
    <citation type="submission" date="2015-04" db="EMBL/GenBank/DDBJ databases">
        <authorList>
            <person name="Syromyatnikov M.Y."/>
            <person name="Popov V.N."/>
        </authorList>
    </citation>
    <scope>NUCLEOTIDE SEQUENCE [LARGE SCALE GENOMIC DNA]</scope>
</reference>
<dbReference type="EMBL" id="CVRI01000052">
    <property type="protein sequence ID" value="CRK99738.1"/>
    <property type="molecule type" value="Genomic_DNA"/>
</dbReference>
<proteinExistence type="predicted"/>